<dbReference type="OrthoDB" id="392140at2759"/>
<dbReference type="VEuPathDB" id="PlasmoDB:PRELSG_1263000"/>
<dbReference type="PANTHER" id="PTHR43788">
    <property type="entry name" value="DNA2/NAM7 HELICASE FAMILY MEMBER"/>
    <property type="match status" value="1"/>
</dbReference>
<dbReference type="RefSeq" id="XP_028534735.1">
    <property type="nucleotide sequence ID" value="XM_028678447.1"/>
</dbReference>
<accession>A0A1J1HA96</accession>
<evidence type="ECO:0000256" key="1">
    <source>
        <dbReference type="ARBA" id="ARBA00022741"/>
    </source>
</evidence>
<dbReference type="PANTHER" id="PTHR43788:SF8">
    <property type="entry name" value="DNA-BINDING PROTEIN SMUBP-2"/>
    <property type="match status" value="1"/>
</dbReference>
<keyword evidence="2" id="KW-0378">Hydrolase</keyword>
<dbReference type="GeneID" id="39737874"/>
<dbReference type="SUPFAM" id="SSF52540">
    <property type="entry name" value="P-loop containing nucleoside triphosphate hydrolases"/>
    <property type="match status" value="2"/>
</dbReference>
<dbReference type="Proteomes" id="UP000220158">
    <property type="component" value="Chromosome 12"/>
</dbReference>
<reference evidence="7 8" key="1">
    <citation type="submission" date="2015-04" db="EMBL/GenBank/DDBJ databases">
        <authorList>
            <consortium name="Pathogen Informatics"/>
        </authorList>
    </citation>
    <scope>NUCLEOTIDE SEQUENCE [LARGE SCALE GENOMIC DNA]</scope>
    <source>
        <strain evidence="7 8">SGS1</strain>
    </source>
</reference>
<dbReference type="KEGG" id="prel:PRELSG_1263000"/>
<dbReference type="CDD" id="cd18808">
    <property type="entry name" value="SF1_C_Upf1"/>
    <property type="match status" value="1"/>
</dbReference>
<evidence type="ECO:0008006" key="9">
    <source>
        <dbReference type="Google" id="ProtNLM"/>
    </source>
</evidence>
<evidence type="ECO:0000259" key="5">
    <source>
        <dbReference type="Pfam" id="PF01443"/>
    </source>
</evidence>
<dbReference type="InterPro" id="IPR050534">
    <property type="entry name" value="Coronavir_polyprotein_1ab"/>
</dbReference>
<dbReference type="Gene3D" id="3.40.50.300">
    <property type="entry name" value="P-loop containing nucleotide triphosphate hydrolases"/>
    <property type="match status" value="3"/>
</dbReference>
<proteinExistence type="predicted"/>
<dbReference type="InterPro" id="IPR047187">
    <property type="entry name" value="SF1_C_Upf1"/>
</dbReference>
<keyword evidence="3" id="KW-0347">Helicase</keyword>
<evidence type="ECO:0000313" key="8">
    <source>
        <dbReference type="Proteomes" id="UP000220158"/>
    </source>
</evidence>
<name>A0A1J1HA96_PLARL</name>
<protein>
    <recommendedName>
        <fullName evidence="9">DNA2/NAM7 helicase-like C-terminal domain-containing protein</fullName>
    </recommendedName>
</protein>
<dbReference type="AlphaFoldDB" id="A0A1J1HA96"/>
<keyword evidence="1" id="KW-0547">Nucleotide-binding</keyword>
<keyword evidence="8" id="KW-1185">Reference proteome</keyword>
<dbReference type="InterPro" id="IPR027417">
    <property type="entry name" value="P-loop_NTPase"/>
</dbReference>
<evidence type="ECO:0000313" key="7">
    <source>
        <dbReference type="EMBL" id="CRH01736.1"/>
    </source>
</evidence>
<dbReference type="OMA" id="DSYQGCE"/>
<dbReference type="EMBL" id="LN835307">
    <property type="protein sequence ID" value="CRH01736.1"/>
    <property type="molecule type" value="Genomic_DNA"/>
</dbReference>
<feature type="domain" description="DNA2/NAM7 helicase-like C-terminal" evidence="6">
    <location>
        <begin position="849"/>
        <end position="1003"/>
    </location>
</feature>
<evidence type="ECO:0000256" key="4">
    <source>
        <dbReference type="ARBA" id="ARBA00022840"/>
    </source>
</evidence>
<gene>
    <name evidence="7" type="ORF">PRELSG_1263000</name>
</gene>
<feature type="domain" description="DNA2/NAM7 helicase-like C-terminal" evidence="6">
    <location>
        <begin position="1054"/>
        <end position="1233"/>
    </location>
</feature>
<feature type="domain" description="(+)RNA virus helicase C-terminal" evidence="5">
    <location>
        <begin position="712"/>
        <end position="838"/>
    </location>
</feature>
<organism evidence="7 8">
    <name type="scientific">Plasmodium relictum</name>
    <dbReference type="NCBI Taxonomy" id="85471"/>
    <lineage>
        <taxon>Eukaryota</taxon>
        <taxon>Sar</taxon>
        <taxon>Alveolata</taxon>
        <taxon>Apicomplexa</taxon>
        <taxon>Aconoidasida</taxon>
        <taxon>Haemosporida</taxon>
        <taxon>Plasmodiidae</taxon>
        <taxon>Plasmodium</taxon>
        <taxon>Plasmodium (Haemamoeba)</taxon>
    </lineage>
</organism>
<dbReference type="InterPro" id="IPR041679">
    <property type="entry name" value="DNA2/NAM7-like_C"/>
</dbReference>
<dbReference type="GO" id="GO:0043139">
    <property type="term" value="F:5'-3' DNA helicase activity"/>
    <property type="evidence" value="ECO:0007669"/>
    <property type="project" value="TreeGrafter"/>
</dbReference>
<evidence type="ECO:0000256" key="2">
    <source>
        <dbReference type="ARBA" id="ARBA00022801"/>
    </source>
</evidence>
<sequence>MNILKWTKRFSNSFAVTKKYINYSTNGKKYEIFENERSLDKFHELRLNKIIYKKDYTDYMKLYKLYKPNYTKLIIEKENLKFSIYWNLNNKTICANSDLSKKKKKFTDMLHVLKQELNQLNFNFHKNKKSTKKINEKYKYENNKNEMIKIKNENNTNIMKRAEESPGNIKIDCEEKNQYHVDLIKNLKEKDSIDYSIKDIYIPDSNGPNIEITRNSALKKEKEKNKKKINYVKLLKVWESFLFYKEKYNLKEEKVHFEILKNFFLKANLFEKNKKKDFQFFENILNSLLLKPGIFINVLNLLYSFFFDSVSIHQNSKKIKKINTFSSINNHIKDCNRNCSNLTSGNVIIKKNNDSINLNLSRDSYKKCEEENEKYINEDKISNKLILNNEIRYEDRYKINSSDLICLKIRRYILSYLFNTYYERYIGLKSLHKTFDFHNSYNLKFCLKENNLYKFIVLDEIDFEKNNIMLIRYNKEKVFLLGVVKKIHKIKDLCILYLDLKKYNCYKNENNNIRLYEEMDICEEYFESYLNIKNKGNKSDINISVNGNESTLKKAIHEANESNIYEAVTLSVQLNTIYNRIKHSMLNIFEKQEFLNKEIIHMLLNENDNFNKQELKLNSLNKILNNSVNYSYLIEESINNYLLNNKKETDYFNILDKDLIKKDKIINKLYKNLKNNIDEFTKMCHIYKKFDIYQKYVLLDILINEKKKPIHLVHGAPGSGKSDMISFMIYFLVLEKKNNIFVGTSKHISVHNIRSRLLNLNLCLNKDNINKKPYQKSDIYIDTVYQAFKIKEKKIKHLIIDEASSLSEYNSLICLNLNCEFIYAFGDDKQLTFHSLINEKKRLEINYLSIFEKLKRYNNIKCHYLLIQYRLIFPMFLFTSFYFYNRQLIPSKSILNNFFKPNINKSNFFHLLSNQCSFNIKNKFFENIRIPILFIDTYHEALNKKIFEEKVNYSYINHFEAEVILKLIKILKISNQKNVSILTPYTSQKVYIQNILENKYCNDNICDNKIKQSENNEEHINKMYQQIFRSSCDKSQIDKVFSVDREDKFLSHDNIYNNNLNFLRKNNQKIPGNLVDYSFRSKNAKLNYDIYDKNESTSNKTFNFYFLNGKIKNEKYLNDSERKDDLNYKKYLTNSENICIFNSFNNTNRLNGLFNTKNMNSTFYNPNNSKENCDFIYKNVHTIDSYQGCENDLIIISTVRSNDKKILGFLNDEKRMNVLLTRMKKGVIIIGNSNTLKNNFYWKEFIYFLDFFNSRKSIFTLPLLNIFK</sequence>
<keyword evidence="4" id="KW-0067">ATP-binding</keyword>
<dbReference type="GO" id="GO:0005524">
    <property type="term" value="F:ATP binding"/>
    <property type="evidence" value="ECO:0007669"/>
    <property type="project" value="UniProtKB-KW"/>
</dbReference>
<evidence type="ECO:0000259" key="6">
    <source>
        <dbReference type="Pfam" id="PF13087"/>
    </source>
</evidence>
<dbReference type="Pfam" id="PF13087">
    <property type="entry name" value="AAA_12"/>
    <property type="match status" value="2"/>
</dbReference>
<dbReference type="GO" id="GO:0016787">
    <property type="term" value="F:hydrolase activity"/>
    <property type="evidence" value="ECO:0007669"/>
    <property type="project" value="UniProtKB-KW"/>
</dbReference>
<dbReference type="Pfam" id="PF01443">
    <property type="entry name" value="Viral_helicase1"/>
    <property type="match status" value="1"/>
</dbReference>
<evidence type="ECO:0000256" key="3">
    <source>
        <dbReference type="ARBA" id="ARBA00022806"/>
    </source>
</evidence>
<dbReference type="InterPro" id="IPR027351">
    <property type="entry name" value="(+)RNA_virus_helicase_core_dom"/>
</dbReference>